<comment type="caution">
    <text evidence="2">The sequence shown here is derived from an EMBL/GenBank/DDBJ whole genome shotgun (WGS) entry which is preliminary data.</text>
</comment>
<organism evidence="2 3">
    <name type="scientific">Carnegiea gigantea</name>
    <dbReference type="NCBI Taxonomy" id="171969"/>
    <lineage>
        <taxon>Eukaryota</taxon>
        <taxon>Viridiplantae</taxon>
        <taxon>Streptophyta</taxon>
        <taxon>Embryophyta</taxon>
        <taxon>Tracheophyta</taxon>
        <taxon>Spermatophyta</taxon>
        <taxon>Magnoliopsida</taxon>
        <taxon>eudicotyledons</taxon>
        <taxon>Gunneridae</taxon>
        <taxon>Pentapetalae</taxon>
        <taxon>Caryophyllales</taxon>
        <taxon>Cactineae</taxon>
        <taxon>Cactaceae</taxon>
        <taxon>Cactoideae</taxon>
        <taxon>Echinocereeae</taxon>
        <taxon>Carnegiea</taxon>
    </lineage>
</organism>
<evidence type="ECO:0000313" key="3">
    <source>
        <dbReference type="Proteomes" id="UP001153076"/>
    </source>
</evidence>
<gene>
    <name evidence="2" type="ORF">Cgig2_002214</name>
</gene>
<dbReference type="PANTHER" id="PTHR33116">
    <property type="entry name" value="REVERSE TRANSCRIPTASE ZINC-BINDING DOMAIN-CONTAINING PROTEIN-RELATED-RELATED"/>
    <property type="match status" value="1"/>
</dbReference>
<name>A0A9Q1GXL4_9CARY</name>
<keyword evidence="3" id="KW-1185">Reference proteome</keyword>
<dbReference type="PANTHER" id="PTHR33116:SF84">
    <property type="entry name" value="RNA-DIRECTED DNA POLYMERASE"/>
    <property type="match status" value="1"/>
</dbReference>
<reference evidence="2" key="1">
    <citation type="submission" date="2022-04" db="EMBL/GenBank/DDBJ databases">
        <title>Carnegiea gigantea Genome sequencing and assembly v2.</title>
        <authorList>
            <person name="Copetti D."/>
            <person name="Sanderson M.J."/>
            <person name="Burquez A."/>
            <person name="Wojciechowski M.F."/>
        </authorList>
    </citation>
    <scope>NUCLEOTIDE SEQUENCE</scope>
    <source>
        <strain evidence="2">SGP5-SGP5p</strain>
        <tissue evidence="2">Aerial part</tissue>
    </source>
</reference>
<feature type="domain" description="Reverse transcriptase zinc-binding" evidence="1">
    <location>
        <begin position="385"/>
        <end position="469"/>
    </location>
</feature>
<proteinExistence type="predicted"/>
<evidence type="ECO:0000259" key="1">
    <source>
        <dbReference type="Pfam" id="PF13966"/>
    </source>
</evidence>
<dbReference type="InterPro" id="IPR026960">
    <property type="entry name" value="RVT-Znf"/>
</dbReference>
<protein>
    <recommendedName>
        <fullName evidence="1">Reverse transcriptase zinc-binding domain-containing protein</fullName>
    </recommendedName>
</protein>
<sequence length="541" mass="63310">MANGLSDHTPMMVYFPTTTKTKNRFQFCEMWCKHHDFNRIVESVVDSSLPPVTNEALRHLRTKGSDQHSNANPSNSGDSSLFQAESYIRSKYNDILTSSMALMQQQSKIEWINYGDDNSRIFFAKAKQRKLASYIYNIKDARGDLVEGLTRLGRQCNHITWISWESRTLSEVVYQGPVLNMDQQLHMCRDFTDLDIKEALICIPNFKFPGPDEFNSVLITASRLTKVECASLVEKIMSRVQIWATRNISFAGRARFINSVIFRMYSYWASIFLLSTEVTKKITQICRNYLWTGVKSTIYILTPNLLAKITRGNRHKGSCCLEQSHSSQAHLGRSTKKEVPWVKWVHERYLKNKLWWDYTPSQDASWYWKKICKIKEEFKQGDAKYKVTKGYNWLRGEHEKVPWAKTLWARPVIPEHAFISWVMAHHRLPTKQRLAKFIPQNETLCIMCSEADEDEMHLFFTCNYAKIIWRNLRGWWKFIPEMSNSTQMFRSLAQIKGTRTQKQITCAIVAAAVYYIWSARNHTIFKQQKITPTQSIHRIKD</sequence>
<evidence type="ECO:0000313" key="2">
    <source>
        <dbReference type="EMBL" id="KAJ8427302.1"/>
    </source>
</evidence>
<dbReference type="Pfam" id="PF13966">
    <property type="entry name" value="zf-RVT"/>
    <property type="match status" value="1"/>
</dbReference>
<dbReference type="Proteomes" id="UP001153076">
    <property type="component" value="Unassembled WGS sequence"/>
</dbReference>
<accession>A0A9Q1GXL4</accession>
<dbReference type="EMBL" id="JAKOGI010001159">
    <property type="protein sequence ID" value="KAJ8427302.1"/>
    <property type="molecule type" value="Genomic_DNA"/>
</dbReference>
<dbReference type="AlphaFoldDB" id="A0A9Q1GXL4"/>
<dbReference type="OrthoDB" id="2417874at2759"/>